<dbReference type="EMBL" id="CAJVQB010075304">
    <property type="protein sequence ID" value="CAG8844276.1"/>
    <property type="molecule type" value="Genomic_DNA"/>
</dbReference>
<sequence>FNKLNEYKNVFALSTEEFKKFAITQNEKVFGKDKKITQLLKTNANIVCIFRRTIELHNWLDHLQVYKHRTEKKLAVITKQEEVNKRVLIEQECSCQDYSTQELINKMPNLAFEEQRNNERLETKAEEITEYKYMPASHDKNSNPTITNNCMVGHTNINTMKTTTQNMDCSKAFSKLMKAELEMQYKKTVHTFTIWDILSEASPERVCRLLWKETEQAKAQSTSSLNKHHKRAEKDKEYSANDISINIHEWMVTAKQEEKLKEYKQEYSRNKDQDLEITRNITYKKKEKAKQSDTSAIQGKENCEILVVMLQILARLNKLKERKENKERNGAG</sequence>
<feature type="non-terminal residue" evidence="1">
    <location>
        <position position="1"/>
    </location>
</feature>
<feature type="non-terminal residue" evidence="1">
    <location>
        <position position="332"/>
    </location>
</feature>
<comment type="caution">
    <text evidence="1">The sequence shown here is derived from an EMBL/GenBank/DDBJ whole genome shotgun (WGS) entry which is preliminary data.</text>
</comment>
<proteinExistence type="predicted"/>
<name>A0ABN7X1B6_GIGMA</name>
<reference evidence="1 2" key="1">
    <citation type="submission" date="2021-06" db="EMBL/GenBank/DDBJ databases">
        <authorList>
            <person name="Kallberg Y."/>
            <person name="Tangrot J."/>
            <person name="Rosling A."/>
        </authorList>
    </citation>
    <scope>NUCLEOTIDE SEQUENCE [LARGE SCALE GENOMIC DNA]</scope>
    <source>
        <strain evidence="1 2">120-4 pot B 10/14</strain>
    </source>
</reference>
<evidence type="ECO:0000313" key="1">
    <source>
        <dbReference type="EMBL" id="CAG8844276.1"/>
    </source>
</evidence>
<gene>
    <name evidence="1" type="ORF">GMARGA_LOCUS37009</name>
</gene>
<protein>
    <submittedName>
        <fullName evidence="1">38456_t:CDS:1</fullName>
    </submittedName>
</protein>
<organism evidence="1 2">
    <name type="scientific">Gigaspora margarita</name>
    <dbReference type="NCBI Taxonomy" id="4874"/>
    <lineage>
        <taxon>Eukaryota</taxon>
        <taxon>Fungi</taxon>
        <taxon>Fungi incertae sedis</taxon>
        <taxon>Mucoromycota</taxon>
        <taxon>Glomeromycotina</taxon>
        <taxon>Glomeromycetes</taxon>
        <taxon>Diversisporales</taxon>
        <taxon>Gigasporaceae</taxon>
        <taxon>Gigaspora</taxon>
    </lineage>
</organism>
<evidence type="ECO:0000313" key="2">
    <source>
        <dbReference type="Proteomes" id="UP000789901"/>
    </source>
</evidence>
<keyword evidence="2" id="KW-1185">Reference proteome</keyword>
<accession>A0ABN7X1B6</accession>
<dbReference type="Proteomes" id="UP000789901">
    <property type="component" value="Unassembled WGS sequence"/>
</dbReference>